<comment type="catalytic activity">
    <reaction evidence="1">
        <text>3-hydroxy-2-methylpropanoyl-CoA + H2O = 3-hydroxy-2-methylpropanoate + CoA + H(+)</text>
        <dbReference type="Rhea" id="RHEA:20888"/>
        <dbReference type="ChEBI" id="CHEBI:11805"/>
        <dbReference type="ChEBI" id="CHEBI:15377"/>
        <dbReference type="ChEBI" id="CHEBI:15378"/>
        <dbReference type="ChEBI" id="CHEBI:57287"/>
        <dbReference type="ChEBI" id="CHEBI:57340"/>
        <dbReference type="EC" id="3.1.2.4"/>
    </reaction>
</comment>
<protein>
    <recommendedName>
        <fullName evidence="2">3-hydroxyisobutyryl-CoA hydrolase</fullName>
        <ecNumber evidence="2">3.1.2.4</ecNumber>
    </recommendedName>
</protein>
<evidence type="ECO:0000259" key="4">
    <source>
        <dbReference type="Pfam" id="PF16113"/>
    </source>
</evidence>
<reference evidence="5 6" key="1">
    <citation type="submission" date="2018-03" db="EMBL/GenBank/DDBJ databases">
        <title>Aerobic endospore-forming bacteria genome sequencing and assembly.</title>
        <authorList>
            <person name="Cavalcante D.A."/>
            <person name="Driks A."/>
            <person name="Putonti C."/>
            <person name="De-Souza M.T."/>
        </authorList>
    </citation>
    <scope>NUCLEOTIDE SEQUENCE [LARGE SCALE GENOMIC DNA]</scope>
    <source>
        <strain evidence="5 6">SDF0037</strain>
    </source>
</reference>
<evidence type="ECO:0000256" key="1">
    <source>
        <dbReference type="ARBA" id="ARBA00001709"/>
    </source>
</evidence>
<dbReference type="Pfam" id="PF16113">
    <property type="entry name" value="ECH_2"/>
    <property type="match status" value="1"/>
</dbReference>
<dbReference type="InterPro" id="IPR032259">
    <property type="entry name" value="HIBYL-CoA-H"/>
</dbReference>
<dbReference type="RefSeq" id="WP_142508146.1">
    <property type="nucleotide sequence ID" value="NZ_SADV01000004.1"/>
</dbReference>
<dbReference type="GO" id="GO:0006574">
    <property type="term" value="P:L-valine catabolic process"/>
    <property type="evidence" value="ECO:0007669"/>
    <property type="project" value="TreeGrafter"/>
</dbReference>
<proteinExistence type="predicted"/>
<dbReference type="NCBIfam" id="NF004127">
    <property type="entry name" value="PRK05617.1"/>
    <property type="match status" value="1"/>
</dbReference>
<dbReference type="EMBL" id="SADV01000004">
    <property type="protein sequence ID" value="TQR36059.1"/>
    <property type="molecule type" value="Genomic_DNA"/>
</dbReference>
<dbReference type="InterPro" id="IPR029045">
    <property type="entry name" value="ClpP/crotonase-like_dom_sf"/>
</dbReference>
<dbReference type="Proteomes" id="UP000317944">
    <property type="component" value="Unassembled WGS sequence"/>
</dbReference>
<dbReference type="PANTHER" id="PTHR43176">
    <property type="entry name" value="3-HYDROXYISOBUTYRYL-COA HYDROLASE-RELATED"/>
    <property type="match status" value="1"/>
</dbReference>
<dbReference type="OrthoDB" id="9775794at2"/>
<keyword evidence="3" id="KW-0378">Hydrolase</keyword>
<name>A0A544UQD0_LYSSH</name>
<dbReference type="AlphaFoldDB" id="A0A544UQD0"/>
<gene>
    <name evidence="5" type="ORF">C7Y47_07210</name>
</gene>
<dbReference type="CDD" id="cd06558">
    <property type="entry name" value="crotonase-like"/>
    <property type="match status" value="1"/>
</dbReference>
<dbReference type="GO" id="GO:0003860">
    <property type="term" value="F:3-hydroxyisobutyryl-CoA hydrolase activity"/>
    <property type="evidence" value="ECO:0007669"/>
    <property type="project" value="UniProtKB-EC"/>
</dbReference>
<dbReference type="EC" id="3.1.2.4" evidence="2"/>
<dbReference type="Gene3D" id="3.90.226.10">
    <property type="entry name" value="2-enoyl-CoA Hydratase, Chain A, domain 1"/>
    <property type="match status" value="1"/>
</dbReference>
<dbReference type="InterPro" id="IPR045004">
    <property type="entry name" value="ECH_dom"/>
</dbReference>
<dbReference type="PANTHER" id="PTHR43176:SF3">
    <property type="entry name" value="3-HYDROXYISOBUTYRYL-COA HYDROLASE, MITOCHONDRIAL"/>
    <property type="match status" value="1"/>
</dbReference>
<dbReference type="SUPFAM" id="SSF52096">
    <property type="entry name" value="ClpP/crotonase"/>
    <property type="match status" value="1"/>
</dbReference>
<evidence type="ECO:0000313" key="5">
    <source>
        <dbReference type="EMBL" id="TQR36059.1"/>
    </source>
</evidence>
<comment type="caution">
    <text evidence="5">The sequence shown here is derived from an EMBL/GenBank/DDBJ whole genome shotgun (WGS) entry which is preliminary data.</text>
</comment>
<evidence type="ECO:0000313" key="6">
    <source>
        <dbReference type="Proteomes" id="UP000317944"/>
    </source>
</evidence>
<feature type="domain" description="Enoyl-CoA hydratase/isomerase" evidence="4">
    <location>
        <begin position="15"/>
        <end position="345"/>
    </location>
</feature>
<accession>A0A544UQD0</accession>
<organism evidence="5 6">
    <name type="scientific">Lysinibacillus sphaericus</name>
    <name type="common">Bacillus sphaericus</name>
    <dbReference type="NCBI Taxonomy" id="1421"/>
    <lineage>
        <taxon>Bacteria</taxon>
        <taxon>Bacillati</taxon>
        <taxon>Bacillota</taxon>
        <taxon>Bacilli</taxon>
        <taxon>Bacillales</taxon>
        <taxon>Bacillaceae</taxon>
        <taxon>Lysinibacillus</taxon>
    </lineage>
</organism>
<evidence type="ECO:0000256" key="3">
    <source>
        <dbReference type="ARBA" id="ARBA00022801"/>
    </source>
</evidence>
<sequence length="352" mass="39535">MENEVLFSVSDGGTATITLNRPKALNSLSTEMLKPIGEKLKEWQANDEIHLIILRGSGEKGFCAGGDIKTLYNARSSQEAFKNAEVFFEEEYQVDMAIYHYPKPIIACLDGIVMGGGVGLTFGASHRIVTERTKWAMPEMNIGFFPDVGAAYFLNKAPGFVGYYLALTASVIQAADVLFVNGADSYMTSDKLHKFLTRIEQTDWHTQEISTALNQLIEEYSSNPLTNSELASLQNKIDQHFSNYTIEEIVASLDNDASKFSHETKQLLLSKSPSSLKITLQQLIDARDKTLKECFATDLILAKNFLKHEDFFEGVRSVVIDKDRNPQYTYKTLAEFTDEDKKKFFHDNSVKS</sequence>
<evidence type="ECO:0000256" key="2">
    <source>
        <dbReference type="ARBA" id="ARBA00011915"/>
    </source>
</evidence>